<dbReference type="RefSeq" id="XP_044658630.1">
    <property type="nucleotide sequence ID" value="XM_044802695.1"/>
</dbReference>
<dbReference type="Proteomes" id="UP000825890">
    <property type="component" value="Unassembled WGS sequence"/>
</dbReference>
<protein>
    <submittedName>
        <fullName evidence="2">Uncharacterized protein</fullName>
    </submittedName>
</protein>
<keyword evidence="3" id="KW-1185">Reference proteome</keyword>
<feature type="compositionally biased region" description="Polar residues" evidence="1">
    <location>
        <begin position="670"/>
        <end position="679"/>
    </location>
</feature>
<feature type="compositionally biased region" description="Basic and acidic residues" evidence="1">
    <location>
        <begin position="809"/>
        <end position="818"/>
    </location>
</feature>
<feature type="compositionally biased region" description="Polar residues" evidence="1">
    <location>
        <begin position="500"/>
        <end position="510"/>
    </location>
</feature>
<feature type="compositionally biased region" description="Basic and acidic residues" evidence="1">
    <location>
        <begin position="831"/>
        <end position="840"/>
    </location>
</feature>
<reference evidence="2 3" key="1">
    <citation type="submission" date="2021-01" db="EMBL/GenBank/DDBJ databases">
        <title>Cercospora kikuchii MAFF 305040 whole genome shotgun sequence.</title>
        <authorList>
            <person name="Kashiwa T."/>
            <person name="Suzuki T."/>
        </authorList>
    </citation>
    <scope>NUCLEOTIDE SEQUENCE [LARGE SCALE GENOMIC DNA]</scope>
    <source>
        <strain evidence="2 3">MAFF 305040</strain>
    </source>
</reference>
<feature type="compositionally biased region" description="Polar residues" evidence="1">
    <location>
        <begin position="66"/>
        <end position="83"/>
    </location>
</feature>
<proteinExistence type="predicted"/>
<dbReference type="OrthoDB" id="3870679at2759"/>
<feature type="compositionally biased region" description="Basic and acidic residues" evidence="1">
    <location>
        <begin position="1056"/>
        <end position="1083"/>
    </location>
</feature>
<accession>A0A9P3CTM2</accession>
<feature type="compositionally biased region" description="Basic and acidic residues" evidence="1">
    <location>
        <begin position="601"/>
        <end position="615"/>
    </location>
</feature>
<feature type="region of interest" description="Disordered" evidence="1">
    <location>
        <begin position="1"/>
        <end position="184"/>
    </location>
</feature>
<gene>
    <name evidence="2" type="ORF">CKM354_000735100</name>
</gene>
<dbReference type="EMBL" id="BOLY01000004">
    <property type="protein sequence ID" value="GIZ44143.1"/>
    <property type="molecule type" value="Genomic_DNA"/>
</dbReference>
<feature type="compositionally biased region" description="Polar residues" evidence="1">
    <location>
        <begin position="989"/>
        <end position="999"/>
    </location>
</feature>
<feature type="compositionally biased region" description="Polar residues" evidence="1">
    <location>
        <begin position="10"/>
        <end position="28"/>
    </location>
</feature>
<feature type="compositionally biased region" description="Basic and acidic residues" evidence="1">
    <location>
        <begin position="373"/>
        <end position="390"/>
    </location>
</feature>
<feature type="compositionally biased region" description="Polar residues" evidence="1">
    <location>
        <begin position="253"/>
        <end position="269"/>
    </location>
</feature>
<feature type="region of interest" description="Disordered" evidence="1">
    <location>
        <begin position="1055"/>
        <end position="1083"/>
    </location>
</feature>
<feature type="region of interest" description="Disordered" evidence="1">
    <location>
        <begin position="805"/>
        <end position="873"/>
    </location>
</feature>
<name>A0A9P3CTM2_9PEZI</name>
<feature type="region of interest" description="Disordered" evidence="1">
    <location>
        <begin position="355"/>
        <end position="616"/>
    </location>
</feature>
<organism evidence="2 3">
    <name type="scientific">Cercospora kikuchii</name>
    <dbReference type="NCBI Taxonomy" id="84275"/>
    <lineage>
        <taxon>Eukaryota</taxon>
        <taxon>Fungi</taxon>
        <taxon>Dikarya</taxon>
        <taxon>Ascomycota</taxon>
        <taxon>Pezizomycotina</taxon>
        <taxon>Dothideomycetes</taxon>
        <taxon>Dothideomycetidae</taxon>
        <taxon>Mycosphaerellales</taxon>
        <taxon>Mycosphaerellaceae</taxon>
        <taxon>Cercospora</taxon>
    </lineage>
</organism>
<feature type="region of interest" description="Disordered" evidence="1">
    <location>
        <begin position="969"/>
        <end position="1004"/>
    </location>
</feature>
<feature type="compositionally biased region" description="Polar residues" evidence="1">
    <location>
        <begin position="154"/>
        <end position="173"/>
    </location>
</feature>
<dbReference type="AlphaFoldDB" id="A0A9P3CTM2"/>
<feature type="region of interest" description="Disordered" evidence="1">
    <location>
        <begin position="207"/>
        <end position="269"/>
    </location>
</feature>
<feature type="compositionally biased region" description="Basic and acidic residues" evidence="1">
    <location>
        <begin position="102"/>
        <end position="112"/>
    </location>
</feature>
<feature type="compositionally biased region" description="Pro residues" evidence="1">
    <location>
        <begin position="394"/>
        <end position="405"/>
    </location>
</feature>
<feature type="region of interest" description="Disordered" evidence="1">
    <location>
        <begin position="643"/>
        <end position="685"/>
    </location>
</feature>
<feature type="region of interest" description="Disordered" evidence="1">
    <location>
        <begin position="890"/>
        <end position="926"/>
    </location>
</feature>
<evidence type="ECO:0000313" key="3">
    <source>
        <dbReference type="Proteomes" id="UP000825890"/>
    </source>
</evidence>
<comment type="caution">
    <text evidence="2">The sequence shown here is derived from an EMBL/GenBank/DDBJ whole genome shotgun (WGS) entry which is preliminary data.</text>
</comment>
<dbReference type="GeneID" id="68292926"/>
<feature type="compositionally biased region" description="Polar residues" evidence="1">
    <location>
        <begin position="114"/>
        <end position="123"/>
    </location>
</feature>
<feature type="region of interest" description="Disordered" evidence="1">
    <location>
        <begin position="777"/>
        <end position="796"/>
    </location>
</feature>
<feature type="compositionally biased region" description="Basic and acidic residues" evidence="1">
    <location>
        <begin position="207"/>
        <end position="240"/>
    </location>
</feature>
<feature type="compositionally biased region" description="Acidic residues" evidence="1">
    <location>
        <begin position="890"/>
        <end position="902"/>
    </location>
</feature>
<evidence type="ECO:0000313" key="2">
    <source>
        <dbReference type="EMBL" id="GIZ44143.1"/>
    </source>
</evidence>
<evidence type="ECO:0000256" key="1">
    <source>
        <dbReference type="SAM" id="MobiDB-lite"/>
    </source>
</evidence>
<sequence length="1083" mass="119918">MDPPPPDGAHTTTEGRSSADGSVKQTTTRAERRPMPGSFVDIPSDDSAKSDHVNDSMATTPPKPLSRNNSDFPPTPPTMTSSELADPISAPRRLSPSPVFADRVRNELERHKSGLSTPVNLSNSPPTPDPSPPTRGGDGLTIPRPAMAKYESSYAESFQTATEGRTSQASNAHATMLPAGVESTPKQSWLDMARAMGLSNQVLAMQDEERAVNDTDSDKAARVKNYHLESDGSEGEKDNKTVTYDASDERSTSDSNAKSSPVTRSVSQKLAVTAVPRLRRPFQPGDEIKRPDDFLLYASAGSIKKWKKPERMSKTPPPREMDSEFLRNAEPVFQPAAPEAPESGKDILQRLEDVIKEDNADPAPLTALPPIPAEERQILTPREEEVKPPKEFTPSPPANTVPTPPSTAQKEKSLEENNVVYKMIQEENAKRHSAISDGSVPARVVAPAENKRKLRHSQKRDSLRGDVSLISSSDSHRLRHKRAMGSLGHSEDVASAKENVLSNGRPSTRGTEGKSADPAPRASRSTGEKIFSYSNMRDRSPKVAPASVLGNPHKLRRSLRHSSLDHTPRSVSDSARPLSINTHAFLAEAEAAPPSPRLRRSSAENRLDRNNEVRRTSLGHVPEVKLAPVEPVQPAITEQLMNDVSKEESQQSPRLVTSERMTMRDRPESSEVSFNTTQSPRRKSMDYRSLHPTITPMSQVSGTAMSEAELCEAKGVTFFPHNNKSLLVVQTARHVSIPDYPPIDEDDSDIDGNPIPHIKSPRFKAFVTPADEIGKPLHSVDSPLTNPRAAPEPPVIKFIPPTPADELERELGSEEARKKATPRPNLQRSLSLKDRIRRFSDALNQPVPFGRQNSYRRSAPPRRIPQAEVQQRPTYLSSFWQPRDFWEGYSDDSDVEDEEDFEPLPAGGDTSDVGEEQQQKRRSAAFFLPRAMSKRLPGFRGSGGFLMGNSLGIDRHGSNNRRHYVERRANASHPSLVLRPDLVPDQQHRQPSSTSSMPSLRNRHSEELLRRLSISGPPQQQRRIIFKVPFTGGRRIEYVGFSVLGKKLAAKKKRAAERQAEERRMRVRESIGPRVYHEGGVRS</sequence>